<dbReference type="PANTHER" id="PTHR33129">
    <property type="entry name" value="PROTEIN KINASE DOMAIN-CONTAINING PROTEIN-RELATED"/>
    <property type="match status" value="1"/>
</dbReference>
<reference evidence="2 3" key="1">
    <citation type="journal article" date="2008" name="Nature">
        <title>The genome of Laccaria bicolor provides insights into mycorrhizal symbiosis.</title>
        <authorList>
            <person name="Martin F."/>
            <person name="Aerts A."/>
            <person name="Ahren D."/>
            <person name="Brun A."/>
            <person name="Danchin E.G.J."/>
            <person name="Duchaussoy F."/>
            <person name="Gibon J."/>
            <person name="Kohler A."/>
            <person name="Lindquist E."/>
            <person name="Pereda V."/>
            <person name="Salamov A."/>
            <person name="Shapiro H.J."/>
            <person name="Wuyts J."/>
            <person name="Blaudez D."/>
            <person name="Buee M."/>
            <person name="Brokstein P."/>
            <person name="Canbaeck B."/>
            <person name="Cohen D."/>
            <person name="Courty P.E."/>
            <person name="Coutinho P.M."/>
            <person name="Delaruelle C."/>
            <person name="Detter J.C."/>
            <person name="Deveau A."/>
            <person name="DiFazio S."/>
            <person name="Duplessis S."/>
            <person name="Fraissinet-Tachet L."/>
            <person name="Lucic E."/>
            <person name="Frey-Klett P."/>
            <person name="Fourrey C."/>
            <person name="Feussner I."/>
            <person name="Gay G."/>
            <person name="Grimwood J."/>
            <person name="Hoegger P.J."/>
            <person name="Jain P."/>
            <person name="Kilaru S."/>
            <person name="Labbe J."/>
            <person name="Lin Y.C."/>
            <person name="Legue V."/>
            <person name="Le Tacon F."/>
            <person name="Marmeisse R."/>
            <person name="Melayah D."/>
            <person name="Montanini B."/>
            <person name="Muratet M."/>
            <person name="Nehls U."/>
            <person name="Niculita-Hirzel H."/>
            <person name="Oudot-Le Secq M.P."/>
            <person name="Peter M."/>
            <person name="Quesneville H."/>
            <person name="Rajashekar B."/>
            <person name="Reich M."/>
            <person name="Rouhier N."/>
            <person name="Schmutz J."/>
            <person name="Yin T."/>
            <person name="Chalot M."/>
            <person name="Henrissat B."/>
            <person name="Kuees U."/>
            <person name="Lucas S."/>
            <person name="Van de Peer Y."/>
            <person name="Podila G.K."/>
            <person name="Polle A."/>
            <person name="Pukkila P.J."/>
            <person name="Richardson P.M."/>
            <person name="Rouze P."/>
            <person name="Sanders I.R."/>
            <person name="Stajich J.E."/>
            <person name="Tunlid A."/>
            <person name="Tuskan G."/>
            <person name="Grigoriev I.V."/>
        </authorList>
    </citation>
    <scope>NUCLEOTIDE SEQUENCE [LARGE SCALE GENOMIC DNA]</scope>
    <source>
        <strain evidence="3">S238N-H82 / ATCC MYA-4686</strain>
    </source>
</reference>
<gene>
    <name evidence="2" type="ORF">LACBIDRAFT_293779</name>
</gene>
<dbReference type="InterPro" id="IPR052980">
    <property type="entry name" value="Crinkler_effector"/>
</dbReference>
<evidence type="ECO:0000313" key="2">
    <source>
        <dbReference type="EMBL" id="EDR10192.1"/>
    </source>
</evidence>
<organism evidence="3">
    <name type="scientific">Laccaria bicolor (strain S238N-H82 / ATCC MYA-4686)</name>
    <name type="common">Bicoloured deceiver</name>
    <name type="synonym">Laccaria laccata var. bicolor</name>
    <dbReference type="NCBI Taxonomy" id="486041"/>
    <lineage>
        <taxon>Eukaryota</taxon>
        <taxon>Fungi</taxon>
        <taxon>Dikarya</taxon>
        <taxon>Basidiomycota</taxon>
        <taxon>Agaricomycotina</taxon>
        <taxon>Agaricomycetes</taxon>
        <taxon>Agaricomycetidae</taxon>
        <taxon>Agaricales</taxon>
        <taxon>Agaricineae</taxon>
        <taxon>Hydnangiaceae</taxon>
        <taxon>Laccaria</taxon>
    </lineage>
</organism>
<dbReference type="Proteomes" id="UP000001194">
    <property type="component" value="Unassembled WGS sequence"/>
</dbReference>
<dbReference type="KEGG" id="lbc:LACBIDRAFT_293779"/>
<dbReference type="PANTHER" id="PTHR33129:SF1">
    <property type="entry name" value="ATP-BINDING PROTEIN"/>
    <property type="match status" value="1"/>
</dbReference>
<accession>B0D6I4</accession>
<dbReference type="GeneID" id="6075200"/>
<name>B0D6I4_LACBS</name>
<dbReference type="EMBL" id="DS547098">
    <property type="protein sequence ID" value="EDR10192.1"/>
    <property type="molecule type" value="Genomic_DNA"/>
</dbReference>
<sequence length="687" mass="78101">MPKRKKFWCILLDDPVKQPFFVENRLDDVILALLSNVKSTLPNGAIAKYDPYQITLYKITKSIPVEPSNNLFERIKNMGDIRTFSTQLDNIAAKLSGIFTGGVNEQILQFAIKLPQAPEDSEPPLKRARLTSSEVPIWLQELHKKIWNRGDLHQELFRSVTLTLQDYETLQASMTKLYPNRKEKNYQAGIDGLATKLALLRSSNNHPVTDHGPDGVTQPTHHDDDEFEDDDEVDEELRSLFPFPLEYLDLSSLHLESPPPRMPQPLLIREDYTVLSRLLDDLPEGGNGSAVISGQPGTGKTAYLYYILIQSMLAGTRCLFQTVETEAHDTIYLIDSSVEVVNFWPDDEYIIAFFDADGPSSRPAHFLLNHHFVKIIATCSPNNAYQEWIEKPISPNWVSRRITTLWSPQELFLTGMFLAPPDLSYSRLQELTSYFGFNPRDCFHAPPSITEVTARIAKNIEECSRNMHLEEFWLSPWALTTLLKIYKKGQVDAPYEFYKILKKTPGTGRLRGEMFEAQVLEYFVALKGPETFTIRSSSSSEASQWTYPGPTTNTFSYSSTFTQSLRDAVTKKESLPLVPQRNFPVVDSILYTPGDVLTGIQVTVNTDHTAMVVGLQRIQETLKKICIMANLRPSIQVNHWRLIFVVPEDTAPLFEIQKFEGDGLDGWLKKVDHSTLCDWGVFCCYVV</sequence>
<dbReference type="HOGENOM" id="CLU_016500_0_0_1"/>
<feature type="region of interest" description="Disordered" evidence="1">
    <location>
        <begin position="203"/>
        <end position="233"/>
    </location>
</feature>
<evidence type="ECO:0000256" key="1">
    <source>
        <dbReference type="SAM" id="MobiDB-lite"/>
    </source>
</evidence>
<proteinExistence type="predicted"/>
<protein>
    <submittedName>
        <fullName evidence="2">Predicted protein</fullName>
    </submittedName>
</protein>
<dbReference type="RefSeq" id="XP_001879577.1">
    <property type="nucleotide sequence ID" value="XM_001879542.1"/>
</dbReference>
<evidence type="ECO:0000313" key="3">
    <source>
        <dbReference type="Proteomes" id="UP000001194"/>
    </source>
</evidence>
<dbReference type="OrthoDB" id="2822001at2759"/>
<dbReference type="InParanoid" id="B0D6I4"/>
<keyword evidence="3" id="KW-1185">Reference proteome</keyword>
<dbReference type="AlphaFoldDB" id="B0D6I4"/>